<dbReference type="Pfam" id="PF21939">
    <property type="entry name" value="Gp10_C"/>
    <property type="match status" value="1"/>
</dbReference>
<evidence type="ECO:0000313" key="2">
    <source>
        <dbReference type="EMBL" id="QDF73745.1"/>
    </source>
</evidence>
<sequence>MMKWNLLVSVLLTVSLALFGYIKYTELAANTLANSQRVIALSKQIAESGSIIPAGTVAYFELANCPEGWQRYNEGVGRVTLAANDQENDLSVRKLKAIGGEEKHKLTLAELPKHTHVYDDWYYYDAGDEPEYATGEGDDVGMRQHQKRRTEPEGHSIAHNNMPPFIVLLQCIKL</sequence>
<dbReference type="SUPFAM" id="SSF88874">
    <property type="entry name" value="Receptor-binding domain of short tail fibre protein gp12"/>
    <property type="match status" value="1"/>
</dbReference>
<dbReference type="EMBL" id="CP041153">
    <property type="protein sequence ID" value="QDF73745.1"/>
    <property type="molecule type" value="Genomic_DNA"/>
</dbReference>
<evidence type="ECO:0000259" key="1">
    <source>
        <dbReference type="Pfam" id="PF21939"/>
    </source>
</evidence>
<dbReference type="Proteomes" id="UP000318758">
    <property type="component" value="Chromosome"/>
</dbReference>
<name>A0ABX5WJB2_9GAMM</name>
<organism evidence="2 3">
    <name type="scientific">Shewanella marisflavi</name>
    <dbReference type="NCBI Taxonomy" id="260364"/>
    <lineage>
        <taxon>Bacteria</taxon>
        <taxon>Pseudomonadati</taxon>
        <taxon>Pseudomonadota</taxon>
        <taxon>Gammaproteobacteria</taxon>
        <taxon>Alteromonadales</taxon>
        <taxon>Shewanellaceae</taxon>
        <taxon>Shewanella</taxon>
    </lineage>
</organism>
<dbReference type="RefSeq" id="WP_140946846.1">
    <property type="nucleotide sequence ID" value="NZ_CP041153.1"/>
</dbReference>
<dbReference type="InterPro" id="IPR053827">
    <property type="entry name" value="Gp10_C"/>
</dbReference>
<gene>
    <name evidence="2" type="ORF">FGA12_00345</name>
</gene>
<reference evidence="2 3" key="1">
    <citation type="submission" date="2019-06" db="EMBL/GenBank/DDBJ databases">
        <title>Complete genome of Shewanella marisflavi ECSMB14101, a mussel settlement-inducing bacterium isolated from East China Sea.</title>
        <authorList>
            <person name="Yang J."/>
            <person name="Liang X."/>
            <person name="Chang R."/>
            <person name="Peng L."/>
        </authorList>
    </citation>
    <scope>NUCLEOTIDE SEQUENCE [LARGE SCALE GENOMIC DNA]</scope>
    <source>
        <strain evidence="2 3">ECSMB14101</strain>
    </source>
</reference>
<accession>A0ABX5WJB2</accession>
<evidence type="ECO:0000313" key="3">
    <source>
        <dbReference type="Proteomes" id="UP000318758"/>
    </source>
</evidence>
<proteinExistence type="predicted"/>
<feature type="domain" description="Baseplate structural protein Gp10 C-terminal" evidence="1">
    <location>
        <begin position="69"/>
        <end position="168"/>
    </location>
</feature>
<keyword evidence="3" id="KW-1185">Reference proteome</keyword>
<protein>
    <recommendedName>
        <fullName evidence="1">Baseplate structural protein Gp10 C-terminal domain-containing protein</fullName>
    </recommendedName>
</protein>